<dbReference type="Gene3D" id="2.170.16.10">
    <property type="entry name" value="Hedgehog/Intein (Hint) domain"/>
    <property type="match status" value="1"/>
</dbReference>
<feature type="domain" description="DOD-type homing endonuclease" evidence="3">
    <location>
        <begin position="158"/>
        <end position="306"/>
    </location>
</feature>
<dbReference type="Pfam" id="PF00270">
    <property type="entry name" value="DEAD"/>
    <property type="match status" value="1"/>
</dbReference>
<dbReference type="InterPro" id="IPR014001">
    <property type="entry name" value="Helicase_ATP-bd"/>
</dbReference>
<dbReference type="Gene3D" id="3.10.28.10">
    <property type="entry name" value="Homing endonucleases"/>
    <property type="match status" value="1"/>
</dbReference>
<evidence type="ECO:0000259" key="4">
    <source>
        <dbReference type="PROSITE" id="PS51192"/>
    </source>
</evidence>
<proteinExistence type="predicted"/>
<dbReference type="SMART" id="SM00487">
    <property type="entry name" value="DEXDc"/>
    <property type="match status" value="1"/>
</dbReference>
<dbReference type="GO" id="GO:0003677">
    <property type="term" value="F:DNA binding"/>
    <property type="evidence" value="ECO:0007669"/>
    <property type="project" value="InterPro"/>
</dbReference>
<keyword evidence="6" id="KW-0378">Hydrolase</keyword>
<reference evidence="6" key="1">
    <citation type="submission" date="2020-03" db="EMBL/GenBank/DDBJ databases">
        <title>The deep terrestrial virosphere.</title>
        <authorList>
            <person name="Holmfeldt K."/>
            <person name="Nilsson E."/>
            <person name="Simone D."/>
            <person name="Lopez-Fernandez M."/>
            <person name="Wu X."/>
            <person name="de Brujin I."/>
            <person name="Lundin D."/>
            <person name="Andersson A."/>
            <person name="Bertilsson S."/>
            <person name="Dopson M."/>
        </authorList>
    </citation>
    <scope>NUCLEOTIDE SEQUENCE</scope>
    <source>
        <strain evidence="6">MM415B02773</strain>
    </source>
</reference>
<evidence type="ECO:0000259" key="3">
    <source>
        <dbReference type="PROSITE" id="PS50819"/>
    </source>
</evidence>
<dbReference type="Pfam" id="PF05204">
    <property type="entry name" value="Hom_end"/>
    <property type="match status" value="1"/>
</dbReference>
<dbReference type="SMART" id="SM00306">
    <property type="entry name" value="HintN"/>
    <property type="match status" value="1"/>
</dbReference>
<evidence type="ECO:0000313" key="6">
    <source>
        <dbReference type="EMBL" id="QJA88386.1"/>
    </source>
</evidence>
<protein>
    <submittedName>
        <fullName evidence="6">Putative homing endonuclease</fullName>
    </submittedName>
</protein>
<feature type="domain" description="Helicase C-terminal" evidence="5">
    <location>
        <begin position="589"/>
        <end position="743"/>
    </location>
</feature>
<dbReference type="InterPro" id="IPR001650">
    <property type="entry name" value="Helicase_C-like"/>
</dbReference>
<dbReference type="InterPro" id="IPR007869">
    <property type="entry name" value="Homing_endonuc_PI-Sce"/>
</dbReference>
<dbReference type="PROSITE" id="PS51192">
    <property type="entry name" value="HELICASE_ATP_BIND_1"/>
    <property type="match status" value="1"/>
</dbReference>
<evidence type="ECO:0000256" key="2">
    <source>
        <dbReference type="ARBA" id="ARBA00022840"/>
    </source>
</evidence>
<dbReference type="PANTHER" id="PTHR47396:SF1">
    <property type="entry name" value="ATP-DEPENDENT HELICASE IRC3-RELATED"/>
    <property type="match status" value="1"/>
</dbReference>
<dbReference type="InterPro" id="IPR006142">
    <property type="entry name" value="INTEIN"/>
</dbReference>
<dbReference type="SUPFAM" id="SSF55608">
    <property type="entry name" value="Homing endonucleases"/>
    <property type="match status" value="1"/>
</dbReference>
<accession>A0A6M3L1I3</accession>
<keyword evidence="2" id="KW-0067">ATP-binding</keyword>
<dbReference type="InterPro" id="IPR011545">
    <property type="entry name" value="DEAD/DEAH_box_helicase_dom"/>
</dbReference>
<sequence length="819" mass="93995">MYKLRPYQEEAVDKAMECIRGKKNGIIVAPTGCHAKGTKILMSTGHSKYVEDISVGDEICGLKGEFRKVLSLKRGKEKMYKISPLYGNSFIVNENHILSIRKLKDNRNEKPRFTVHYENITVKDYINKTKNFKHLSKLYYSSANFTKKYYEIPIDPWVLGILIGDGFLVNGINFTNCHDEIIDEVAERVKQYDITINKYNKKITKNGEISWNVSLVNSKKNRKNGNRKNENLLRTKLKALGLYGKKSRLKFVPDIYKYSNKKIRLSILAGILDTDGHLNDNKSFDYISKSERLSNDVVFLARSVGLRASINKCVKSCQNNFSATYWRVYISGNIHILPNILTYKKQKYKTKLSKNPLVTSFKVEYHGIDNYYGFELDGNHLYLTSDFMVHHNSGKSLLIANIAKNVGGKVIVLQPSREILSQNMEKMISYGETDIGVYSASLGRKDTGKITFATIGSVVKHKELFADCELIIVDEADAVNSRGGMYEEFITSLNIQTIGLTATPFRLRNYNDFRTGEHVAESRILTRTRPRIFNKIIHITQIKDLFDQKYLCPLDYDWQNEYDSRKIKSNSTGQGFNDEALKEYNKSQNITDRIVDSVVNSNSKHCLAFTQFTSESDEVVEKLKEKNISCATVSATTKNREREEIVKDFRSGKIRCLINVGIFLCGFNFPELDCIIFGRPTKSLRVFYQGIGRGIRISEGKTSCKVYDLCDNVKRFGKIETFVFEDVNGNAMWRLKSNVGYITGVDVATGKDLEKVKRKVTDTDKKQIESGDFKITFGKFKDKMISEVDTWYLKWCIENFDNGRIKKLFELEVERRKND</sequence>
<dbReference type="PROSITE" id="PS50819">
    <property type="entry name" value="INTEIN_ENDONUCLEASE"/>
    <property type="match status" value="1"/>
</dbReference>
<dbReference type="InterPro" id="IPR036844">
    <property type="entry name" value="Hint_dom_sf"/>
</dbReference>
<dbReference type="EMBL" id="MT142774">
    <property type="protein sequence ID" value="QJA88386.1"/>
    <property type="molecule type" value="Genomic_DNA"/>
</dbReference>
<feature type="domain" description="Helicase ATP-binding" evidence="4">
    <location>
        <begin position="393"/>
        <end position="522"/>
    </location>
</feature>
<dbReference type="GO" id="GO:0005524">
    <property type="term" value="F:ATP binding"/>
    <property type="evidence" value="ECO:0007669"/>
    <property type="project" value="UniProtKB-KW"/>
</dbReference>
<dbReference type="Gene3D" id="3.40.50.300">
    <property type="entry name" value="P-loop containing nucleotide triphosphate hydrolases"/>
    <property type="match status" value="2"/>
</dbReference>
<keyword evidence="6" id="KW-0255">Endonuclease</keyword>
<dbReference type="SUPFAM" id="SSF52540">
    <property type="entry name" value="P-loop containing nucleoside triphosphate hydrolases"/>
    <property type="match status" value="1"/>
</dbReference>
<dbReference type="InterPro" id="IPR004042">
    <property type="entry name" value="Intein_endonuc_central"/>
</dbReference>
<keyword evidence="6" id="KW-0540">Nuclease</keyword>
<evidence type="ECO:0000259" key="5">
    <source>
        <dbReference type="PROSITE" id="PS51194"/>
    </source>
</evidence>
<organism evidence="6">
    <name type="scientific">viral metagenome</name>
    <dbReference type="NCBI Taxonomy" id="1070528"/>
    <lineage>
        <taxon>unclassified sequences</taxon>
        <taxon>metagenomes</taxon>
        <taxon>organismal metagenomes</taxon>
    </lineage>
</organism>
<dbReference type="InterPro" id="IPR003587">
    <property type="entry name" value="Hint_dom_N"/>
</dbReference>
<dbReference type="GO" id="GO:0005829">
    <property type="term" value="C:cytosol"/>
    <property type="evidence" value="ECO:0007669"/>
    <property type="project" value="TreeGrafter"/>
</dbReference>
<dbReference type="GO" id="GO:0004519">
    <property type="term" value="F:endonuclease activity"/>
    <property type="evidence" value="ECO:0007669"/>
    <property type="project" value="UniProtKB-KW"/>
</dbReference>
<dbReference type="AlphaFoldDB" id="A0A6M3L1I3"/>
<dbReference type="GO" id="GO:0016539">
    <property type="term" value="P:intein-mediated protein splicing"/>
    <property type="evidence" value="ECO:0007669"/>
    <property type="project" value="InterPro"/>
</dbReference>
<dbReference type="SMART" id="SM00490">
    <property type="entry name" value="HELICc"/>
    <property type="match status" value="1"/>
</dbReference>
<keyword evidence="1" id="KW-0547">Nucleotide-binding</keyword>
<dbReference type="PROSITE" id="PS51194">
    <property type="entry name" value="HELICASE_CTER"/>
    <property type="match status" value="1"/>
</dbReference>
<dbReference type="InterPro" id="IPR027434">
    <property type="entry name" value="Homing_endonucl"/>
</dbReference>
<evidence type="ECO:0000256" key="1">
    <source>
        <dbReference type="ARBA" id="ARBA00022741"/>
    </source>
</evidence>
<dbReference type="PANTHER" id="PTHR47396">
    <property type="entry name" value="TYPE I RESTRICTION ENZYME ECOKI R PROTEIN"/>
    <property type="match status" value="1"/>
</dbReference>
<dbReference type="InterPro" id="IPR050742">
    <property type="entry name" value="Helicase_Restrict-Modif_Enz"/>
</dbReference>
<dbReference type="InterPro" id="IPR027417">
    <property type="entry name" value="P-loop_NTPase"/>
</dbReference>
<name>A0A6M3L1I3_9ZZZZ</name>
<dbReference type="InterPro" id="IPR007868">
    <property type="entry name" value="Hom_end_hint"/>
</dbReference>
<dbReference type="SUPFAM" id="SSF51294">
    <property type="entry name" value="Hedgehog/intein (Hint) domain"/>
    <property type="match status" value="1"/>
</dbReference>
<dbReference type="Pfam" id="PF00271">
    <property type="entry name" value="Helicase_C"/>
    <property type="match status" value="1"/>
</dbReference>
<dbReference type="PRINTS" id="PR00379">
    <property type="entry name" value="INTEIN"/>
</dbReference>
<gene>
    <name evidence="6" type="ORF">MM415B02773_0010</name>
</gene>
<dbReference type="Pfam" id="PF05203">
    <property type="entry name" value="Hom_end_hint"/>
    <property type="match status" value="1"/>
</dbReference>